<feature type="transmembrane region" description="Helical" evidence="6">
    <location>
        <begin position="177"/>
        <end position="199"/>
    </location>
</feature>
<feature type="transmembrane region" description="Helical" evidence="6">
    <location>
        <begin position="266"/>
        <end position="283"/>
    </location>
</feature>
<evidence type="ECO:0000256" key="5">
    <source>
        <dbReference type="ARBA" id="ARBA00023136"/>
    </source>
</evidence>
<evidence type="ECO:0000256" key="1">
    <source>
        <dbReference type="ARBA" id="ARBA00004651"/>
    </source>
</evidence>
<keyword evidence="5 6" id="KW-0472">Membrane</keyword>
<dbReference type="GO" id="GO:0005886">
    <property type="term" value="C:plasma membrane"/>
    <property type="evidence" value="ECO:0007669"/>
    <property type="project" value="UniProtKB-SubCell"/>
</dbReference>
<feature type="transmembrane region" description="Helical" evidence="6">
    <location>
        <begin position="116"/>
        <end position="133"/>
    </location>
</feature>
<keyword evidence="2" id="KW-1003">Cell membrane</keyword>
<dbReference type="InterPro" id="IPR050638">
    <property type="entry name" value="AA-Vitamin_Transporters"/>
</dbReference>
<sequence length="291" mass="31380">MALWVIPALWAVNYIIARKAPGVVEPYALALGRWGLAGLILTVIARHELWQQRKAIATVWYQYVVLGFFGMLVCGAWVYLGAKTTVAMNIALIYAASPVLIALGAVLWLGERFSRTQAAGVVLALLGVVHVVVKGQWGALAQVQWVTGDLWIVMAMVSWAAYALLQKIWPSSLSPTARLAAICMGGVAWLLPCSLWEFAQPNTPAWGWEASALVLAGALLPGVGAYWIYGWAQKILGASRVAVTLYLGPLYAAVGAYAVLGEPLGWHHLTGALLIFPGVYWVSRTPGKKST</sequence>
<dbReference type="Gene3D" id="1.10.3730.20">
    <property type="match status" value="1"/>
</dbReference>
<reference evidence="9" key="2">
    <citation type="journal article" date="2020" name="Int. J. Syst. Evol. Microbiol.">
        <title>Genomic insights into a novel species Rhodoferax aquaticus sp. nov., isolated from freshwater.</title>
        <authorList>
            <person name="Li T."/>
            <person name="Zhuo Y."/>
            <person name="Jin C.Z."/>
            <person name="Wu X."/>
            <person name="Ko S.R."/>
            <person name="Jin F.J."/>
            <person name="Ahn C.Y."/>
            <person name="Oh H.M."/>
            <person name="Lee H.G."/>
            <person name="Jin L."/>
        </authorList>
    </citation>
    <scope>NUCLEOTIDE SEQUENCE [LARGE SCALE GENOMIC DNA]</scope>
    <source>
        <strain evidence="9">Gr-4</strain>
    </source>
</reference>
<proteinExistence type="predicted"/>
<feature type="transmembrane region" description="Helical" evidence="6">
    <location>
        <begin position="27"/>
        <end position="47"/>
    </location>
</feature>
<evidence type="ECO:0000313" key="8">
    <source>
        <dbReference type="EMBL" id="QDL56595.1"/>
    </source>
</evidence>
<feature type="domain" description="EamA" evidence="7">
    <location>
        <begin position="8"/>
        <end position="131"/>
    </location>
</feature>
<dbReference type="Pfam" id="PF00892">
    <property type="entry name" value="EamA"/>
    <property type="match status" value="2"/>
</dbReference>
<dbReference type="KEGG" id="rhg:EXZ61_00515"/>
<dbReference type="PANTHER" id="PTHR32322">
    <property type="entry name" value="INNER MEMBRANE TRANSPORTER"/>
    <property type="match status" value="1"/>
</dbReference>
<feature type="transmembrane region" description="Helical" evidence="6">
    <location>
        <begin position="59"/>
        <end position="80"/>
    </location>
</feature>
<comment type="subcellular location">
    <subcellularLocation>
        <location evidence="1">Cell membrane</location>
        <topology evidence="1">Multi-pass membrane protein</topology>
    </subcellularLocation>
</comment>
<organism evidence="8 9">
    <name type="scientific">Rhodoferax aquaticus</name>
    <dbReference type="NCBI Taxonomy" id="2527691"/>
    <lineage>
        <taxon>Bacteria</taxon>
        <taxon>Pseudomonadati</taxon>
        <taxon>Pseudomonadota</taxon>
        <taxon>Betaproteobacteria</taxon>
        <taxon>Burkholderiales</taxon>
        <taxon>Comamonadaceae</taxon>
        <taxon>Rhodoferax</taxon>
    </lineage>
</organism>
<protein>
    <submittedName>
        <fullName evidence="8">DMT family transporter</fullName>
    </submittedName>
</protein>
<dbReference type="InterPro" id="IPR037185">
    <property type="entry name" value="EmrE-like"/>
</dbReference>
<feature type="transmembrane region" description="Helical" evidence="6">
    <location>
        <begin position="241"/>
        <end position="260"/>
    </location>
</feature>
<evidence type="ECO:0000256" key="3">
    <source>
        <dbReference type="ARBA" id="ARBA00022692"/>
    </source>
</evidence>
<feature type="domain" description="EamA" evidence="7">
    <location>
        <begin position="147"/>
        <end position="283"/>
    </location>
</feature>
<feature type="transmembrane region" description="Helical" evidence="6">
    <location>
        <begin position="145"/>
        <end position="165"/>
    </location>
</feature>
<accession>A0A515EV79</accession>
<dbReference type="InterPro" id="IPR000620">
    <property type="entry name" value="EamA_dom"/>
</dbReference>
<dbReference type="AlphaFoldDB" id="A0A515EV79"/>
<gene>
    <name evidence="8" type="ORF">EXZ61_00515</name>
</gene>
<dbReference type="EMBL" id="CP036282">
    <property type="protein sequence ID" value="QDL56595.1"/>
    <property type="molecule type" value="Genomic_DNA"/>
</dbReference>
<reference evidence="9" key="1">
    <citation type="submission" date="2019-02" db="EMBL/GenBank/DDBJ databases">
        <title>Complete genome sequence of Rhodoferax sp. Gr-4.</title>
        <authorList>
            <person name="Jin L."/>
        </authorList>
    </citation>
    <scope>NUCLEOTIDE SEQUENCE [LARGE SCALE GENOMIC DNA]</scope>
    <source>
        <strain evidence="9">Gr-4</strain>
    </source>
</reference>
<dbReference type="Proteomes" id="UP000317365">
    <property type="component" value="Chromosome"/>
</dbReference>
<dbReference type="SUPFAM" id="SSF103481">
    <property type="entry name" value="Multidrug resistance efflux transporter EmrE"/>
    <property type="match status" value="2"/>
</dbReference>
<dbReference type="PANTHER" id="PTHR32322:SF18">
    <property type="entry name" value="S-ADENOSYLMETHIONINE_S-ADENOSYLHOMOCYSTEINE TRANSPORTER"/>
    <property type="match status" value="1"/>
</dbReference>
<keyword evidence="3 6" id="KW-0812">Transmembrane</keyword>
<evidence type="ECO:0000256" key="6">
    <source>
        <dbReference type="SAM" id="Phobius"/>
    </source>
</evidence>
<evidence type="ECO:0000259" key="7">
    <source>
        <dbReference type="Pfam" id="PF00892"/>
    </source>
</evidence>
<evidence type="ECO:0000256" key="2">
    <source>
        <dbReference type="ARBA" id="ARBA00022475"/>
    </source>
</evidence>
<feature type="transmembrane region" description="Helical" evidence="6">
    <location>
        <begin position="86"/>
        <end position="109"/>
    </location>
</feature>
<keyword evidence="9" id="KW-1185">Reference proteome</keyword>
<evidence type="ECO:0000256" key="4">
    <source>
        <dbReference type="ARBA" id="ARBA00022989"/>
    </source>
</evidence>
<feature type="transmembrane region" description="Helical" evidence="6">
    <location>
        <begin position="205"/>
        <end position="229"/>
    </location>
</feature>
<name>A0A515EV79_9BURK</name>
<evidence type="ECO:0000313" key="9">
    <source>
        <dbReference type="Proteomes" id="UP000317365"/>
    </source>
</evidence>
<keyword evidence="4 6" id="KW-1133">Transmembrane helix</keyword>